<reference evidence="10" key="2">
    <citation type="journal article" date="2022" name="Microbiol. Resour. Announc.">
        <title>Whole-Genome Sequence of Entomortierella parvispora E1425, a Mucoromycotan Fungus Associated with Burkholderiaceae-Related Endosymbiotic Bacteria.</title>
        <authorList>
            <person name="Herlambang A."/>
            <person name="Guo Y."/>
            <person name="Takashima Y."/>
            <person name="Narisawa K."/>
            <person name="Ohta H."/>
            <person name="Nishizawa T."/>
        </authorList>
    </citation>
    <scope>NUCLEOTIDE SEQUENCE</scope>
    <source>
        <strain evidence="10">E1425</strain>
    </source>
</reference>
<evidence type="ECO:0000313" key="10">
    <source>
        <dbReference type="EMBL" id="GJJ78996.1"/>
    </source>
</evidence>
<evidence type="ECO:0000256" key="3">
    <source>
        <dbReference type="ARBA" id="ARBA00018596"/>
    </source>
</evidence>
<evidence type="ECO:0000256" key="1">
    <source>
        <dbReference type="ARBA" id="ARBA00004123"/>
    </source>
</evidence>
<feature type="domain" description="DNA polymerase alpha subunit B OB" evidence="9">
    <location>
        <begin position="230"/>
        <end position="332"/>
    </location>
</feature>
<name>A0A9P3HLW9_9FUNG</name>
<evidence type="ECO:0000256" key="5">
    <source>
        <dbReference type="ARBA" id="ARBA00023242"/>
    </source>
</evidence>
<evidence type="ECO:0000256" key="2">
    <source>
        <dbReference type="ARBA" id="ARBA00007299"/>
    </source>
</evidence>
<proteinExistence type="inferred from homology"/>
<comment type="function">
    <text evidence="6">Accessory subunit of the DNA polymerase alpha complex (also known as the alpha DNA polymerase-primase complex) which plays an essential role in the initiation of DNA synthesis.</text>
</comment>
<feature type="region of interest" description="Disordered" evidence="7">
    <location>
        <begin position="125"/>
        <end position="172"/>
    </location>
</feature>
<dbReference type="GO" id="GO:0005658">
    <property type="term" value="C:alpha DNA polymerase:primase complex"/>
    <property type="evidence" value="ECO:0007669"/>
    <property type="project" value="TreeGrafter"/>
</dbReference>
<accession>A0A9P3HLW9</accession>
<dbReference type="InterPro" id="IPR007185">
    <property type="entry name" value="DNA_pol_a/d/e_bsu"/>
</dbReference>
<keyword evidence="11" id="KW-1185">Reference proteome</keyword>
<comment type="caution">
    <text evidence="10">The sequence shown here is derived from an EMBL/GenBank/DDBJ whole genome shotgun (WGS) entry which is preliminary data.</text>
</comment>
<evidence type="ECO:0000313" key="11">
    <source>
        <dbReference type="Proteomes" id="UP000827284"/>
    </source>
</evidence>
<dbReference type="PANTHER" id="PTHR23061">
    <property type="entry name" value="DNA POLYMERASE 2 ALPHA 70 KDA SUBUNIT"/>
    <property type="match status" value="1"/>
</dbReference>
<organism evidence="10 11">
    <name type="scientific">Entomortierella parvispora</name>
    <dbReference type="NCBI Taxonomy" id="205924"/>
    <lineage>
        <taxon>Eukaryota</taxon>
        <taxon>Fungi</taxon>
        <taxon>Fungi incertae sedis</taxon>
        <taxon>Mucoromycota</taxon>
        <taxon>Mortierellomycotina</taxon>
        <taxon>Mortierellomycetes</taxon>
        <taxon>Mortierellales</taxon>
        <taxon>Mortierellaceae</taxon>
        <taxon>Entomortierella</taxon>
    </lineage>
</organism>
<dbReference type="InterPro" id="IPR016722">
    <property type="entry name" value="DNA_pol_alpha_bsu"/>
</dbReference>
<dbReference type="Proteomes" id="UP000827284">
    <property type="component" value="Unassembled WGS sequence"/>
</dbReference>
<gene>
    <name evidence="10" type="ORF">EMPS_11355</name>
</gene>
<comment type="similarity">
    <text evidence="2 6">Belongs to the DNA polymerase alpha subunit B family.</text>
</comment>
<evidence type="ECO:0000259" key="9">
    <source>
        <dbReference type="Pfam" id="PF22062"/>
    </source>
</evidence>
<dbReference type="PANTHER" id="PTHR23061:SF12">
    <property type="entry name" value="DNA POLYMERASE ALPHA SUBUNIT B"/>
    <property type="match status" value="1"/>
</dbReference>
<feature type="compositionally biased region" description="Polar residues" evidence="7">
    <location>
        <begin position="149"/>
        <end position="172"/>
    </location>
</feature>
<dbReference type="InterPro" id="IPR054300">
    <property type="entry name" value="OB_DPOA2"/>
</dbReference>
<dbReference type="GO" id="GO:0003677">
    <property type="term" value="F:DNA binding"/>
    <property type="evidence" value="ECO:0007669"/>
    <property type="project" value="InterPro"/>
</dbReference>
<evidence type="ECO:0000256" key="6">
    <source>
        <dbReference type="PIRNR" id="PIRNR018300"/>
    </source>
</evidence>
<dbReference type="EMBL" id="BQFW01000015">
    <property type="protein sequence ID" value="GJJ78996.1"/>
    <property type="molecule type" value="Genomic_DNA"/>
</dbReference>
<feature type="domain" description="DNA polymerase alpha/delta/epsilon subunit B" evidence="8">
    <location>
        <begin position="362"/>
        <end position="573"/>
    </location>
</feature>
<sequence length="640" mass="71407">MSQEIALHQVFGPALANNPTATRECLNLLHIFHLEPETLHSKWEAYIMNKTNAGGDEDESLSSANLEGFKSHLRRTLEQQANMHLQQGYSAQPSSSTFAATKKATIKSRYNQGPSVSATRMNYDIDMDRPNMPSPERKTGVGMPASPVRNRTTSGPVGSYSSPTEPTQSSMQFAQRKNTSEAEETLNGNLTLRTEAPKVAADYRNSVSLVVGVKPYRYMSERITEKGRALDSMIDNFAEIYTKAYPNTEFGNPAYQYPAPVTVIGRICADTDEGKANEQSLVLETSRSLGYGDRVRLDVTEIQGFSFFPGQIVVLTGINSNGHAFAVTTVHEMPALPMAAASPLELEEFQYKKLGGQPLKMITAAGPYTLNDNLLFEPFAALMDRVNKERPDVLLLIGPFISSQHPAILSGNVDMTPEEYFATYISSRLSQHQERYPKEMQILLVPSLQDIIHETIVMPQPEFEQKRSLRLPAGTYCLPNPAQFTINEMVFAVNSTDILTHLSGGDISRNPLRSDRMGRLSKSIIEQRNLHPVFPGLASELESGIDYDQYDLMDLRVCPDIVILPSRLRHFAKTVDNVIMINPNQLCKGQTGGTFAVLTIHPIPREELEDAAMMMDEEDEQSMSTYHRVYDRCRVDLVRV</sequence>
<comment type="subcellular location">
    <subcellularLocation>
        <location evidence="1 6">Nucleus</location>
    </subcellularLocation>
</comment>
<dbReference type="Pfam" id="PF04042">
    <property type="entry name" value="DNA_pol_E_B"/>
    <property type="match status" value="1"/>
</dbReference>
<reference evidence="10" key="1">
    <citation type="submission" date="2021-11" db="EMBL/GenBank/DDBJ databases">
        <authorList>
            <person name="Herlambang A."/>
            <person name="Guo Y."/>
            <person name="Takashima Y."/>
            <person name="Nishizawa T."/>
        </authorList>
    </citation>
    <scope>NUCLEOTIDE SEQUENCE</scope>
    <source>
        <strain evidence="10">E1425</strain>
    </source>
</reference>
<evidence type="ECO:0000256" key="7">
    <source>
        <dbReference type="SAM" id="MobiDB-lite"/>
    </source>
</evidence>
<dbReference type="GO" id="GO:0006270">
    <property type="term" value="P:DNA replication initiation"/>
    <property type="evidence" value="ECO:0007669"/>
    <property type="project" value="TreeGrafter"/>
</dbReference>
<protein>
    <recommendedName>
        <fullName evidence="3 6">DNA polymerase alpha subunit B</fullName>
    </recommendedName>
</protein>
<evidence type="ECO:0000259" key="8">
    <source>
        <dbReference type="Pfam" id="PF04042"/>
    </source>
</evidence>
<dbReference type="OrthoDB" id="336885at2759"/>
<dbReference type="AlphaFoldDB" id="A0A9P3HLW9"/>
<keyword evidence="4 6" id="KW-0235">DNA replication</keyword>
<dbReference type="PIRSF" id="PIRSF018300">
    <property type="entry name" value="DNA_pol_alph_2"/>
    <property type="match status" value="1"/>
</dbReference>
<dbReference type="Gene3D" id="3.60.21.60">
    <property type="match status" value="2"/>
</dbReference>
<evidence type="ECO:0000256" key="4">
    <source>
        <dbReference type="ARBA" id="ARBA00022705"/>
    </source>
</evidence>
<dbReference type="Pfam" id="PF22062">
    <property type="entry name" value="OB_DPOA2"/>
    <property type="match status" value="1"/>
</dbReference>
<keyword evidence="5 6" id="KW-0539">Nucleus</keyword>